<keyword evidence="4" id="KW-1185">Reference proteome</keyword>
<name>A0A0C5VF75_9GAMM</name>
<dbReference type="NCBIfam" id="TIGR01646">
    <property type="entry name" value="vgr_GE"/>
    <property type="match status" value="1"/>
</dbReference>
<dbReference type="Gene3D" id="4.10.220.110">
    <property type="match status" value="1"/>
</dbReference>
<dbReference type="SUPFAM" id="SSF69279">
    <property type="entry name" value="Phage tail proteins"/>
    <property type="match status" value="2"/>
</dbReference>
<protein>
    <recommendedName>
        <fullName evidence="2">Gp5/Type VI secretion system Vgr protein OB-fold domain-containing protein</fullName>
    </recommendedName>
</protein>
<dbReference type="STRING" id="1445510.YC6258_05892"/>
<evidence type="ECO:0000313" key="3">
    <source>
        <dbReference type="EMBL" id="AJQ97920.1"/>
    </source>
</evidence>
<accession>A0A0C5VF75</accession>
<dbReference type="Gene3D" id="2.40.50.230">
    <property type="entry name" value="Gp5 N-terminal domain"/>
    <property type="match status" value="1"/>
</dbReference>
<dbReference type="KEGG" id="gsn:YC6258_05892"/>
<dbReference type="InterPro" id="IPR006533">
    <property type="entry name" value="T6SS_Vgr_RhsGE"/>
</dbReference>
<dbReference type="HOGENOM" id="CLU_004121_7_3_6"/>
<evidence type="ECO:0000259" key="2">
    <source>
        <dbReference type="Pfam" id="PF04717"/>
    </source>
</evidence>
<feature type="domain" description="Gp5/Type VI secretion system Vgr protein OB-fold" evidence="2">
    <location>
        <begin position="378"/>
        <end position="453"/>
    </location>
</feature>
<dbReference type="Pfam" id="PF05954">
    <property type="entry name" value="Phage_GPD"/>
    <property type="match status" value="1"/>
</dbReference>
<dbReference type="AlphaFoldDB" id="A0A0C5VF75"/>
<proteinExistence type="inferred from homology"/>
<dbReference type="Proteomes" id="UP000032266">
    <property type="component" value="Chromosome"/>
</dbReference>
<dbReference type="Gene3D" id="2.30.110.50">
    <property type="match status" value="1"/>
</dbReference>
<dbReference type="InterPro" id="IPR037026">
    <property type="entry name" value="Vgr_OB-fold_dom_sf"/>
</dbReference>
<dbReference type="RefSeq" id="WP_044619535.1">
    <property type="nucleotide sequence ID" value="NZ_CP007142.1"/>
</dbReference>
<dbReference type="InterPro" id="IPR017847">
    <property type="entry name" value="T6SS_RhsGE_Vgr_subset"/>
</dbReference>
<comment type="similarity">
    <text evidence="1">Belongs to the VgrG protein family.</text>
</comment>
<sequence>MTQSTAPIVHAARQILGADSSQFFLKVGDLSGDSFLVESVKLQHWRFHQDFTLKLKVLALKDIDDTTLLHAATTFQLQTGGSLKPLHGLITEWTDADGNGDYRGLQLTISSVLNPLRHQQHNRVFVDRSATDIAEELLQNSLGDLAGVDVLCQTSPVLPMTVQYHESDYDFIRRILAKEGVFLNLHQDDTRTIVQLSDDLTQLPEHEITINQRFATNAGAAKDDTHVSAVIQNQQHHLSQVVLNDYQPWVSASLMTDASLGTAQGIGTSEHWGLNYDSSDSGRQLATRMAQVHDWQRQTLTIRTTSREFSPGMLLQLTDHPRFSGDYRVIDVEYSGSQRAASGGSNDKGWSCDLIVLPADLPWCPPYAPRQPHYAAMSAVITEEIDDNGCYRVRLPFDRRANSEGPASPPIRLMQPLGGSDHGMHFPLAKGTEVSVLWENGDLDRPYIQGALYNGQAENPVTDANARQNLIRTRGDHRLLFDDTPDQEHIHLTTPEDQNHLTLSAASEGHFAELVSEQGEVRLRAGKSATFESGEDQQVTVGANHSIHVQQDYSLQTEEGQITVAASTDMEWTAGKAIRMHNREQNIELRATKAMQFQAGNNFWQQVDSGNCDILVSDGSYSLETGADQVFNSQGNSITITQGDATVQLDGSGNLTLQANSIELTADSIAIKGGSIGDN</sequence>
<gene>
    <name evidence="3" type="ORF">YC6258_05892</name>
</gene>
<dbReference type="EMBL" id="CP007142">
    <property type="protein sequence ID" value="AJQ97920.1"/>
    <property type="molecule type" value="Genomic_DNA"/>
</dbReference>
<dbReference type="OrthoDB" id="9762420at2"/>
<dbReference type="Pfam" id="PF04717">
    <property type="entry name" value="Phage_base_V"/>
    <property type="match status" value="1"/>
</dbReference>
<dbReference type="NCBIfam" id="TIGR03361">
    <property type="entry name" value="VI_Rhs_Vgr"/>
    <property type="match status" value="1"/>
</dbReference>
<dbReference type="SUPFAM" id="SSF69349">
    <property type="entry name" value="Phage fibre proteins"/>
    <property type="match status" value="1"/>
</dbReference>
<evidence type="ECO:0000256" key="1">
    <source>
        <dbReference type="ARBA" id="ARBA00005558"/>
    </source>
</evidence>
<reference evidence="3 4" key="1">
    <citation type="submission" date="2014-01" db="EMBL/GenBank/DDBJ databases">
        <title>Full genme sequencing of cellulolytic bacterium Gynuella sunshinyii YC6258T gen. nov., sp. nov.</title>
        <authorList>
            <person name="Khan H."/>
            <person name="Chung E.J."/>
            <person name="Chung Y.R."/>
        </authorList>
    </citation>
    <scope>NUCLEOTIDE SEQUENCE [LARGE SCALE GENOMIC DNA]</scope>
    <source>
        <strain evidence="3 4">YC6258</strain>
    </source>
</reference>
<dbReference type="SUPFAM" id="SSF69255">
    <property type="entry name" value="gp5 N-terminal domain-like"/>
    <property type="match status" value="1"/>
</dbReference>
<organism evidence="3 4">
    <name type="scientific">Gynuella sunshinyii YC6258</name>
    <dbReference type="NCBI Taxonomy" id="1445510"/>
    <lineage>
        <taxon>Bacteria</taxon>
        <taxon>Pseudomonadati</taxon>
        <taxon>Pseudomonadota</taxon>
        <taxon>Gammaproteobacteria</taxon>
        <taxon>Oceanospirillales</taxon>
        <taxon>Saccharospirillaceae</taxon>
        <taxon>Gynuella</taxon>
    </lineage>
</organism>
<dbReference type="InterPro" id="IPR006531">
    <property type="entry name" value="Gp5/Vgr_OB"/>
</dbReference>
<evidence type="ECO:0000313" key="4">
    <source>
        <dbReference type="Proteomes" id="UP000032266"/>
    </source>
</evidence>
<dbReference type="PATRIC" id="fig|1445510.3.peg.5850"/>
<dbReference type="Gene3D" id="3.55.50.10">
    <property type="entry name" value="Baseplate protein-like domains"/>
    <property type="match status" value="1"/>
</dbReference>